<dbReference type="GO" id="GO:0003676">
    <property type="term" value="F:nucleic acid binding"/>
    <property type="evidence" value="ECO:0007669"/>
    <property type="project" value="InterPro"/>
</dbReference>
<sequence>MIEPHYDWQVKNVDQPSDEATKLADALSVQPMVAQILLNRGYDTKEKAEQFLQPDLSQLHDPMSMHDMQKGVERIQDAVANGDHITIYGDYDADGVTSTSILYETLDQIGANVDYFIPNRFVDGYGPNVAAFERLIEGGTQLIVTVDNGVAGNDAIARANELGCDVVVTDHHELPDKLPDAYAIIHPRHPEGQYPFGGLSGAGVAFKVATALLDEVPQEMLDLAAIGTVADLVPLVDENRVLVTAGLQLLSQTDRLGLVALIKEAGIAPERLDEQSIGFGIAPRLNALGRLDDAAPAVELLTTLDEDRAEKLADLTEKQNKYRQKLVADISEVALAQAQDADHRDHPTMLITGKGWHEGVLGIVASKVVEATGKPAVVLNVNTENGTAKGSGRSVEGFNLFEAFDGQRDLLVNFGGHAAAVGMTAKADQLTQLQTGFDQAAADQKLADQPKSQLTVASEMSVSDVNEDLYQQLRKLAPFGTDNPVPMFLFKPSAVQNVKAIGADGKHLKFQLADQNQQLNAIDFGAGELAPVLQSAPQQVKVVGQINVNVWQGRTSMQVMVKDLAVDGLVISDQRTQKLRAEMFQDADATYVFFNQRLYEKLQSQIPATANSWLLADAKRLGEVQTPTMYLVDCPAQIGDLKTALKAVKADQIVSYFYLKESHYLLGMPDRAQYAKLFRFVQTHHDVDVAHRLNELAKYLQIVPTQLVLMLQIFRELEFVTITNGKLNEVKKPAHRQITDAPSYQKRQQQIETEKQLLYSETADLQSLLTSLITQD</sequence>
<feature type="domain" description="DDH" evidence="6">
    <location>
        <begin position="84"/>
        <end position="228"/>
    </location>
</feature>
<keyword evidence="3" id="KW-0540">Nuclease</keyword>
<accession>A0A1Z5IJG8</accession>
<dbReference type="InterPro" id="IPR041122">
    <property type="entry name" value="RecJ_OB"/>
</dbReference>
<dbReference type="PANTHER" id="PTHR30255">
    <property type="entry name" value="SINGLE-STRANDED-DNA-SPECIFIC EXONUCLEASE RECJ"/>
    <property type="match status" value="1"/>
</dbReference>
<dbReference type="AlphaFoldDB" id="A0A1Z5IJG8"/>
<dbReference type="Pfam" id="PF01368">
    <property type="entry name" value="DHH"/>
    <property type="match status" value="1"/>
</dbReference>
<gene>
    <name evidence="10" type="primary">recJ</name>
    <name evidence="10" type="ORF">IWT126_01976</name>
</gene>
<comment type="similarity">
    <text evidence="1">Belongs to the RecJ family.</text>
</comment>
<proteinExistence type="inferred from homology"/>
<feature type="domain" description="Single-stranded-DNA-specific exonuclease RecJ C-terminal" evidence="8">
    <location>
        <begin position="572"/>
        <end position="767"/>
    </location>
</feature>
<keyword evidence="11" id="KW-1185">Reference proteome</keyword>
<protein>
    <recommendedName>
        <fullName evidence="2">Single-stranded-DNA-specific exonuclease RecJ</fullName>
    </recommendedName>
</protein>
<dbReference type="InterPro" id="IPR038763">
    <property type="entry name" value="DHH_sf"/>
</dbReference>
<dbReference type="InterPro" id="IPR018779">
    <property type="entry name" value="RecJ_C"/>
</dbReference>
<dbReference type="RefSeq" id="WP_089137060.1">
    <property type="nucleotide sequence ID" value="NZ_BCMG01000010.1"/>
</dbReference>
<dbReference type="GO" id="GO:0006281">
    <property type="term" value="P:DNA repair"/>
    <property type="evidence" value="ECO:0007669"/>
    <property type="project" value="InterPro"/>
</dbReference>
<evidence type="ECO:0000259" key="8">
    <source>
        <dbReference type="Pfam" id="PF10141"/>
    </source>
</evidence>
<dbReference type="Proteomes" id="UP000198402">
    <property type="component" value="Unassembled WGS sequence"/>
</dbReference>
<evidence type="ECO:0000313" key="10">
    <source>
        <dbReference type="EMBL" id="GAX01913.1"/>
    </source>
</evidence>
<dbReference type="InterPro" id="IPR001667">
    <property type="entry name" value="DDH_dom"/>
</dbReference>
<evidence type="ECO:0000256" key="4">
    <source>
        <dbReference type="ARBA" id="ARBA00022801"/>
    </source>
</evidence>
<evidence type="ECO:0000259" key="7">
    <source>
        <dbReference type="Pfam" id="PF02272"/>
    </source>
</evidence>
<dbReference type="EMBL" id="BCMG01000010">
    <property type="protein sequence ID" value="GAX01913.1"/>
    <property type="molecule type" value="Genomic_DNA"/>
</dbReference>
<dbReference type="Pfam" id="PF02272">
    <property type="entry name" value="DHHA1"/>
    <property type="match status" value="1"/>
</dbReference>
<dbReference type="InterPro" id="IPR004610">
    <property type="entry name" value="RecJ"/>
</dbReference>
<evidence type="ECO:0000256" key="1">
    <source>
        <dbReference type="ARBA" id="ARBA00005915"/>
    </source>
</evidence>
<comment type="caution">
    <text evidence="10">The sequence shown here is derived from an EMBL/GenBank/DDBJ whole genome shotgun (WGS) entry which is preliminary data.</text>
</comment>
<dbReference type="GO" id="GO:0008409">
    <property type="term" value="F:5'-3' exonuclease activity"/>
    <property type="evidence" value="ECO:0007669"/>
    <property type="project" value="InterPro"/>
</dbReference>
<name>A0A1Z5IJG8_9LACO</name>
<dbReference type="OrthoDB" id="9809852at2"/>
<dbReference type="InterPro" id="IPR003156">
    <property type="entry name" value="DHHA1_dom"/>
</dbReference>
<evidence type="ECO:0000256" key="5">
    <source>
        <dbReference type="ARBA" id="ARBA00022839"/>
    </source>
</evidence>
<dbReference type="SUPFAM" id="SSF64182">
    <property type="entry name" value="DHH phosphoesterases"/>
    <property type="match status" value="1"/>
</dbReference>
<dbReference type="Gene3D" id="2.40.50.460">
    <property type="match status" value="1"/>
</dbReference>
<evidence type="ECO:0000256" key="2">
    <source>
        <dbReference type="ARBA" id="ARBA00019841"/>
    </source>
</evidence>
<dbReference type="Gene3D" id="3.90.1640.30">
    <property type="match status" value="1"/>
</dbReference>
<organism evidence="10 11">
    <name type="scientific">Secundilactobacillus silagei JCM 19001</name>
    <dbReference type="NCBI Taxonomy" id="1302250"/>
    <lineage>
        <taxon>Bacteria</taxon>
        <taxon>Bacillati</taxon>
        <taxon>Bacillota</taxon>
        <taxon>Bacilli</taxon>
        <taxon>Lactobacillales</taxon>
        <taxon>Lactobacillaceae</taxon>
        <taxon>Secundilactobacillus</taxon>
    </lineage>
</organism>
<dbReference type="Pfam" id="PF17768">
    <property type="entry name" value="RecJ_OB"/>
    <property type="match status" value="1"/>
</dbReference>
<feature type="domain" description="DHHA1" evidence="7">
    <location>
        <begin position="353"/>
        <end position="441"/>
    </location>
</feature>
<dbReference type="GO" id="GO:0006310">
    <property type="term" value="P:DNA recombination"/>
    <property type="evidence" value="ECO:0007669"/>
    <property type="project" value="InterPro"/>
</dbReference>
<dbReference type="STRING" id="1302250.GCA_001313225_01336"/>
<evidence type="ECO:0000256" key="3">
    <source>
        <dbReference type="ARBA" id="ARBA00022722"/>
    </source>
</evidence>
<feature type="domain" description="RecJ OB" evidence="9">
    <location>
        <begin position="458"/>
        <end position="563"/>
    </location>
</feature>
<evidence type="ECO:0000259" key="9">
    <source>
        <dbReference type="Pfam" id="PF17768"/>
    </source>
</evidence>
<keyword evidence="4" id="KW-0378">Hydrolase</keyword>
<evidence type="ECO:0000313" key="11">
    <source>
        <dbReference type="Proteomes" id="UP000198402"/>
    </source>
</evidence>
<evidence type="ECO:0000259" key="6">
    <source>
        <dbReference type="Pfam" id="PF01368"/>
    </source>
</evidence>
<reference evidence="10 11" key="1">
    <citation type="submission" date="2015-11" db="EMBL/GenBank/DDBJ databases">
        <title>Draft genome sequences of new species of the genus Lactobacillus isolated from orchardgrass silage.</title>
        <authorList>
            <person name="Tohno M."/>
            <person name="Tanizawa Y."/>
            <person name="Arita M."/>
        </authorList>
    </citation>
    <scope>NUCLEOTIDE SEQUENCE [LARGE SCALE GENOMIC DNA]</scope>
    <source>
        <strain evidence="10 11">IWT126</strain>
    </source>
</reference>
<dbReference type="Pfam" id="PF10141">
    <property type="entry name" value="ssDNA-exonuc_C"/>
    <property type="match status" value="1"/>
</dbReference>
<dbReference type="NCBIfam" id="TIGR00644">
    <property type="entry name" value="recJ"/>
    <property type="match status" value="1"/>
</dbReference>
<dbReference type="InterPro" id="IPR051673">
    <property type="entry name" value="SSDNA_exonuclease_RecJ"/>
</dbReference>
<keyword evidence="5 10" id="KW-0269">Exonuclease</keyword>
<dbReference type="PANTHER" id="PTHR30255:SF2">
    <property type="entry name" value="SINGLE-STRANDED-DNA-SPECIFIC EXONUCLEASE RECJ"/>
    <property type="match status" value="1"/>
</dbReference>